<gene>
    <name evidence="2" type="ORF">CP965_08775</name>
</gene>
<evidence type="ECO:0000259" key="1">
    <source>
        <dbReference type="Pfam" id="PF09836"/>
    </source>
</evidence>
<proteinExistence type="predicted"/>
<dbReference type="Proteomes" id="UP000289718">
    <property type="component" value="Unassembled WGS sequence"/>
</dbReference>
<dbReference type="Gene3D" id="3.90.930.50">
    <property type="match status" value="1"/>
</dbReference>
<evidence type="ECO:0000313" key="3">
    <source>
        <dbReference type="Proteomes" id="UP000289718"/>
    </source>
</evidence>
<accession>A0A4Q1AYF2</accession>
<comment type="caution">
    <text evidence="2">The sequence shown here is derived from an EMBL/GenBank/DDBJ whole genome shotgun (WGS) entry which is preliminary data.</text>
</comment>
<dbReference type="Gene3D" id="1.10.150.690">
    <property type="entry name" value="DUF2063"/>
    <property type="match status" value="1"/>
</dbReference>
<dbReference type="OrthoDB" id="5343726at2"/>
<dbReference type="InterPro" id="IPR018640">
    <property type="entry name" value="DUF2063"/>
</dbReference>
<evidence type="ECO:0000313" key="2">
    <source>
        <dbReference type="EMBL" id="RXK12660.1"/>
    </source>
</evidence>
<dbReference type="EMBL" id="NXIE01000003">
    <property type="protein sequence ID" value="RXK12660.1"/>
    <property type="molecule type" value="Genomic_DNA"/>
</dbReference>
<dbReference type="RefSeq" id="WP_129061717.1">
    <property type="nucleotide sequence ID" value="NZ_NXIE01000003.1"/>
</dbReference>
<name>A0A4Q1AYF2_9BACT</name>
<keyword evidence="3" id="KW-1185">Reference proteome</keyword>
<dbReference type="InterPro" id="IPR044922">
    <property type="entry name" value="DUF2063_N_sf"/>
</dbReference>
<dbReference type="Pfam" id="PF09836">
    <property type="entry name" value="DUF2063"/>
    <property type="match status" value="1"/>
</dbReference>
<dbReference type="AlphaFoldDB" id="A0A4Q1AYF2"/>
<organism evidence="2 3">
    <name type="scientific">Halarcobacter mediterraneus</name>
    <dbReference type="NCBI Taxonomy" id="2023153"/>
    <lineage>
        <taxon>Bacteria</taxon>
        <taxon>Pseudomonadati</taxon>
        <taxon>Campylobacterota</taxon>
        <taxon>Epsilonproteobacteria</taxon>
        <taxon>Campylobacterales</taxon>
        <taxon>Arcobacteraceae</taxon>
        <taxon>Halarcobacter</taxon>
    </lineage>
</organism>
<protein>
    <recommendedName>
        <fullName evidence="1">Putative DNA-binding domain-containing protein</fullName>
    </recommendedName>
</protein>
<sequence length="229" mass="28255">MSEKILEKDIEQRFFDNLLSQNEEVANSAVAVYQKLVYQRYYEVIQNSFPLYIELIDEKDLEKTIKAFMKDTPETPFVWQIPNDYRKFVKKNKFFHDKKYIYELLFYDWIEIELYMKEYKEKKQKKFSYKNSYKLSQSARIKKFKYDLINKECERKRENYLVIYYDFETNDVIYREINPIIYYLLKNLNKKQNLSSLLKKLCKENEIDFKEAKKLLKEPLTHLLSKRVF</sequence>
<reference evidence="2 3" key="1">
    <citation type="submission" date="2017-09" db="EMBL/GenBank/DDBJ databases">
        <title>Genomics of the genus Arcobacter.</title>
        <authorList>
            <person name="Perez-Cataluna A."/>
            <person name="Figueras M.J."/>
            <person name="Salas-Masso N."/>
        </authorList>
    </citation>
    <scope>NUCLEOTIDE SEQUENCE [LARGE SCALE GENOMIC DNA]</scope>
    <source>
        <strain evidence="2 3">F156-34</strain>
    </source>
</reference>
<feature type="domain" description="Putative DNA-binding" evidence="1">
    <location>
        <begin position="11"/>
        <end position="88"/>
    </location>
</feature>